<evidence type="ECO:0000256" key="3">
    <source>
        <dbReference type="SAM" id="SignalP"/>
    </source>
</evidence>
<dbReference type="PANTHER" id="PTHR35936">
    <property type="entry name" value="MEMBRANE-BOUND LYTIC MUREIN TRANSGLYCOSYLASE F"/>
    <property type="match status" value="1"/>
</dbReference>
<organism evidence="5 6">
    <name type="scientific">Salinimonas iocasae</name>
    <dbReference type="NCBI Taxonomy" id="2572577"/>
    <lineage>
        <taxon>Bacteria</taxon>
        <taxon>Pseudomonadati</taxon>
        <taxon>Pseudomonadota</taxon>
        <taxon>Gammaproteobacteria</taxon>
        <taxon>Alteromonadales</taxon>
        <taxon>Alteromonadaceae</taxon>
        <taxon>Alteromonas/Salinimonas group</taxon>
        <taxon>Salinimonas</taxon>
    </lineage>
</organism>
<keyword evidence="2 3" id="KW-0732">Signal</keyword>
<sequence length="278" mass="31393">MFRLLLLMLPLISVSLEARQIDVVAGWNKPPYIVTSDNSGFEIELAEKILARLGHSINPIYVPFGRTLRQLKSGRADIVLTVNLSHEISAEYLTDEYVTYQNSAISLASRQLNLHSVDDLKNYTVLAFQTARRVLGADFANATGEHRGYLEIADQGRQVRMLLLGSVDIAVMDRNIFSWLRSQLPPAQQKDVRIHNLFKQTTYRAAIADKGLREGFNRELKAMMKDGQYQMLADKYRLAITPDSGDYSNKASSIFPGTAARNNEHVSANMLIRQQRSY</sequence>
<gene>
    <name evidence="5" type="ORF">FBQ74_16440</name>
</gene>
<evidence type="ECO:0000259" key="4">
    <source>
        <dbReference type="SMART" id="SM00062"/>
    </source>
</evidence>
<accession>A0A5B7YI73</accession>
<dbReference type="EMBL" id="CP039852">
    <property type="protein sequence ID" value="QCZ94963.1"/>
    <property type="molecule type" value="Genomic_DNA"/>
</dbReference>
<evidence type="ECO:0000256" key="1">
    <source>
        <dbReference type="ARBA" id="ARBA00010333"/>
    </source>
</evidence>
<dbReference type="PANTHER" id="PTHR35936:SF19">
    <property type="entry name" value="AMINO-ACID-BINDING PROTEIN YXEM-RELATED"/>
    <property type="match status" value="1"/>
</dbReference>
<name>A0A5B7YI73_9ALTE</name>
<reference evidence="5 6" key="1">
    <citation type="submission" date="2019-04" db="EMBL/GenBank/DDBJ databases">
        <title>Salinimonas iocasae sp. nov., a halophilic bacterium isolated from the outer tube casing of tubeworms in Okinawa Trough.</title>
        <authorList>
            <person name="Zhang H."/>
            <person name="Wang H."/>
            <person name="Li C."/>
        </authorList>
    </citation>
    <scope>NUCLEOTIDE SEQUENCE [LARGE SCALE GENOMIC DNA]</scope>
    <source>
        <strain evidence="5 6">KX18D6</strain>
    </source>
</reference>
<dbReference type="Pfam" id="PF00497">
    <property type="entry name" value="SBP_bac_3"/>
    <property type="match status" value="1"/>
</dbReference>
<protein>
    <submittedName>
        <fullName evidence="5">Amino acid ABC transporter substrate-binding protein</fullName>
    </submittedName>
</protein>
<dbReference type="SMART" id="SM00062">
    <property type="entry name" value="PBPb"/>
    <property type="match status" value="1"/>
</dbReference>
<dbReference type="InterPro" id="IPR001638">
    <property type="entry name" value="Solute-binding_3/MltF_N"/>
</dbReference>
<dbReference type="SUPFAM" id="SSF53850">
    <property type="entry name" value="Periplasmic binding protein-like II"/>
    <property type="match status" value="1"/>
</dbReference>
<dbReference type="Gene3D" id="3.40.190.10">
    <property type="entry name" value="Periplasmic binding protein-like II"/>
    <property type="match status" value="2"/>
</dbReference>
<proteinExistence type="inferred from homology"/>
<evidence type="ECO:0000313" key="6">
    <source>
        <dbReference type="Proteomes" id="UP000304912"/>
    </source>
</evidence>
<comment type="similarity">
    <text evidence="1">Belongs to the bacterial solute-binding protein 3 family.</text>
</comment>
<feature type="chain" id="PRO_5022791537" evidence="3">
    <location>
        <begin position="19"/>
        <end position="278"/>
    </location>
</feature>
<feature type="signal peptide" evidence="3">
    <location>
        <begin position="1"/>
        <end position="18"/>
    </location>
</feature>
<evidence type="ECO:0000256" key="2">
    <source>
        <dbReference type="ARBA" id="ARBA00022729"/>
    </source>
</evidence>
<keyword evidence="6" id="KW-1185">Reference proteome</keyword>
<feature type="domain" description="Solute-binding protein family 3/N-terminal" evidence="4">
    <location>
        <begin position="20"/>
        <end position="240"/>
    </location>
</feature>
<evidence type="ECO:0000313" key="5">
    <source>
        <dbReference type="EMBL" id="QCZ94963.1"/>
    </source>
</evidence>
<dbReference type="KEGG" id="salk:FBQ74_16440"/>
<dbReference type="OrthoDB" id="245568at2"/>
<dbReference type="AlphaFoldDB" id="A0A5B7YI73"/>
<dbReference type="Proteomes" id="UP000304912">
    <property type="component" value="Chromosome"/>
</dbReference>